<keyword evidence="2" id="KW-1185">Reference proteome</keyword>
<evidence type="ECO:0000313" key="1">
    <source>
        <dbReference type="EMBL" id="MVO08373.1"/>
    </source>
</evidence>
<dbReference type="RefSeq" id="WP_140996764.1">
    <property type="nucleotide sequence ID" value="NZ_VDCZ01000002.1"/>
</dbReference>
<evidence type="ECO:0000313" key="2">
    <source>
        <dbReference type="Proteomes" id="UP000431264"/>
    </source>
</evidence>
<reference evidence="2" key="1">
    <citation type="submission" date="2019-05" db="EMBL/GenBank/DDBJ databases">
        <title>Flavobacterium profundi sp. nov., isolated from a deep-sea seamount.</title>
        <authorList>
            <person name="Zhang D.-C."/>
        </authorList>
    </citation>
    <scope>NUCLEOTIDE SEQUENCE [LARGE SCALE GENOMIC DNA]</scope>
    <source>
        <strain evidence="2">TP390</strain>
    </source>
</reference>
<gene>
    <name evidence="1" type="ORF">GOQ30_04240</name>
</gene>
<comment type="caution">
    <text evidence="1">The sequence shown here is derived from an EMBL/GenBank/DDBJ whole genome shotgun (WGS) entry which is preliminary data.</text>
</comment>
<proteinExistence type="predicted"/>
<organism evidence="1 2">
    <name type="scientific">Flavobacterium profundi</name>
    <dbReference type="NCBI Taxonomy" id="1774945"/>
    <lineage>
        <taxon>Bacteria</taxon>
        <taxon>Pseudomonadati</taxon>
        <taxon>Bacteroidota</taxon>
        <taxon>Flavobacteriia</taxon>
        <taxon>Flavobacteriales</taxon>
        <taxon>Flavobacteriaceae</taxon>
        <taxon>Flavobacterium</taxon>
    </lineage>
</organism>
<name>A0A6I4IF78_9FLAO</name>
<dbReference type="Proteomes" id="UP000431264">
    <property type="component" value="Unassembled WGS sequence"/>
</dbReference>
<accession>A0A6I4IF78</accession>
<dbReference type="EMBL" id="WQLW01000002">
    <property type="protein sequence ID" value="MVO08373.1"/>
    <property type="molecule type" value="Genomic_DNA"/>
</dbReference>
<sequence>MKPTYYLSIILFLAFWSCESRDESLKTNWKYQEGKHFGDFLHFENENIKIQGDTIFINSIPFAIIEEFDRTFFPGSENKLQLKTIETGEFGFYTDKGK</sequence>
<dbReference type="OrthoDB" id="763755at2"/>
<protein>
    <submittedName>
        <fullName evidence="1">Uncharacterized protein</fullName>
    </submittedName>
</protein>
<dbReference type="AlphaFoldDB" id="A0A6I4IF78"/>